<dbReference type="STRING" id="1232681.ADIS_3776"/>
<dbReference type="EMBL" id="AQHR01000097">
    <property type="protein sequence ID" value="EON75744.1"/>
    <property type="molecule type" value="Genomic_DNA"/>
</dbReference>
<comment type="similarity">
    <text evidence="2">Belongs to the tryptophan 2-monooxygenase family.</text>
</comment>
<dbReference type="EC" id="1.13.12.3" evidence="3"/>
<dbReference type="GO" id="GO:0050361">
    <property type="term" value="F:tryptophan 2-monooxygenase activity"/>
    <property type="evidence" value="ECO:0007669"/>
    <property type="project" value="UniProtKB-EC"/>
</dbReference>
<evidence type="ECO:0000256" key="2">
    <source>
        <dbReference type="ARBA" id="ARBA00005833"/>
    </source>
</evidence>
<dbReference type="AlphaFoldDB" id="R7ZNZ6"/>
<keyword evidence="9" id="KW-1185">Reference proteome</keyword>
<comment type="catalytic activity">
    <reaction evidence="6">
        <text>L-tryptophan + O2 = indole-3-acetamide + CO2 + H2O</text>
        <dbReference type="Rhea" id="RHEA:16165"/>
        <dbReference type="ChEBI" id="CHEBI:15377"/>
        <dbReference type="ChEBI" id="CHEBI:15379"/>
        <dbReference type="ChEBI" id="CHEBI:16031"/>
        <dbReference type="ChEBI" id="CHEBI:16526"/>
        <dbReference type="ChEBI" id="CHEBI:57912"/>
        <dbReference type="EC" id="1.13.12.3"/>
    </reaction>
</comment>
<evidence type="ECO:0000256" key="4">
    <source>
        <dbReference type="ARBA" id="ARBA00017871"/>
    </source>
</evidence>
<evidence type="ECO:0000259" key="7">
    <source>
        <dbReference type="Pfam" id="PF01593"/>
    </source>
</evidence>
<dbReference type="PRINTS" id="PR00419">
    <property type="entry name" value="ADXRDTASE"/>
</dbReference>
<sequence>MHRRLFLKRAISSFPMAVIPPFIGSPFFFGNTRPAQIGKSVVVVGAGVAGLASARELSRLGFSVTVLEAQSTVGGRLRTNRSLGLAFDEGASWIHGSTGNPITSLARESGVETIPADDESVILYNVNGTVYQDGVRRKAERQYIRALRAVKKNGAPSKSFQEVFNQLYPDRIEDRHWKFMLSAFLEFDTGADLSDLSSIDFYDDDEFPGSDLFITNGYDRIATYLADGLDIRLNTTVSGIDYTGAKVKVQAGGASKEADFVVVAVPLGVLKKGILRFKPELPTGSANAIAGLGMGIVNKFMLVWNKPFWDTKVQFIGYTPETKGHFNLFLNTRYFSSVNGLVSFAFGDFAAASEHLSDSAVVDGIMDHLRNIYGSSIPYPQDMVRTKWAGNTNSFGAYSYAKKGISSDAFDTLAGSVAERVFFAGEHTSKAFRGTVHGAYLSGIREAAKIISLAGSRKAGN</sequence>
<dbReference type="Proteomes" id="UP000013909">
    <property type="component" value="Unassembled WGS sequence"/>
</dbReference>
<dbReference type="InterPro" id="IPR050281">
    <property type="entry name" value="Flavin_monoamine_oxidase"/>
</dbReference>
<evidence type="ECO:0000313" key="8">
    <source>
        <dbReference type="EMBL" id="EON75744.1"/>
    </source>
</evidence>
<dbReference type="Gene3D" id="3.50.50.60">
    <property type="entry name" value="FAD/NAD(P)-binding domain"/>
    <property type="match status" value="1"/>
</dbReference>
<dbReference type="Gene3D" id="3.90.660.10">
    <property type="match status" value="1"/>
</dbReference>
<evidence type="ECO:0000313" key="9">
    <source>
        <dbReference type="Proteomes" id="UP000013909"/>
    </source>
</evidence>
<dbReference type="PANTHER" id="PTHR10742">
    <property type="entry name" value="FLAVIN MONOAMINE OXIDASE"/>
    <property type="match status" value="1"/>
</dbReference>
<evidence type="ECO:0000256" key="6">
    <source>
        <dbReference type="ARBA" id="ARBA00047321"/>
    </source>
</evidence>
<evidence type="ECO:0000256" key="5">
    <source>
        <dbReference type="ARBA" id="ARBA00023070"/>
    </source>
</evidence>
<dbReference type="PATRIC" id="fig|1288963.3.peg.3767"/>
<feature type="domain" description="Amine oxidase" evidence="7">
    <location>
        <begin position="48"/>
        <end position="451"/>
    </location>
</feature>
<reference evidence="8 9" key="1">
    <citation type="submission" date="2013-02" db="EMBL/GenBank/DDBJ databases">
        <title>A novel strain isolated from Lonar lake, Maharashtra, India.</title>
        <authorList>
            <person name="Singh A."/>
        </authorList>
    </citation>
    <scope>NUCLEOTIDE SEQUENCE [LARGE SCALE GENOMIC DNA]</scope>
    <source>
        <strain evidence="8 9">AK24</strain>
    </source>
</reference>
<proteinExistence type="inferred from homology"/>
<dbReference type="SUPFAM" id="SSF54373">
    <property type="entry name" value="FAD-linked reductases, C-terminal domain"/>
    <property type="match status" value="1"/>
</dbReference>
<gene>
    <name evidence="8" type="ORF">ADIS_3776</name>
</gene>
<evidence type="ECO:0000256" key="1">
    <source>
        <dbReference type="ARBA" id="ARBA00004814"/>
    </source>
</evidence>
<dbReference type="Pfam" id="PF01593">
    <property type="entry name" value="Amino_oxidase"/>
    <property type="match status" value="1"/>
</dbReference>
<comment type="pathway">
    <text evidence="1">Plant hormone metabolism; auxin biosynthesis.</text>
</comment>
<accession>R7ZNZ6</accession>
<name>R7ZNZ6_9BACT</name>
<dbReference type="InterPro" id="IPR036188">
    <property type="entry name" value="FAD/NAD-bd_sf"/>
</dbReference>
<protein>
    <recommendedName>
        <fullName evidence="4">Tryptophan 2-monooxygenase</fullName>
        <ecNumber evidence="3">1.13.12.3</ecNumber>
    </recommendedName>
</protein>
<organism evidence="8 9">
    <name type="scientific">Lunatimonas lonarensis</name>
    <dbReference type="NCBI Taxonomy" id="1232681"/>
    <lineage>
        <taxon>Bacteria</taxon>
        <taxon>Pseudomonadati</taxon>
        <taxon>Bacteroidota</taxon>
        <taxon>Cytophagia</taxon>
        <taxon>Cytophagales</taxon>
        <taxon>Cyclobacteriaceae</taxon>
    </lineage>
</organism>
<evidence type="ECO:0000256" key="3">
    <source>
        <dbReference type="ARBA" id="ARBA00012535"/>
    </source>
</evidence>
<dbReference type="GO" id="GO:0009851">
    <property type="term" value="P:auxin biosynthetic process"/>
    <property type="evidence" value="ECO:0007669"/>
    <property type="project" value="UniProtKB-KW"/>
</dbReference>
<dbReference type="SUPFAM" id="SSF51905">
    <property type="entry name" value="FAD/NAD(P)-binding domain"/>
    <property type="match status" value="1"/>
</dbReference>
<dbReference type="InterPro" id="IPR002937">
    <property type="entry name" value="Amino_oxidase"/>
</dbReference>
<comment type="caution">
    <text evidence="8">The sequence shown here is derived from an EMBL/GenBank/DDBJ whole genome shotgun (WGS) entry which is preliminary data.</text>
</comment>
<dbReference type="PANTHER" id="PTHR10742:SF410">
    <property type="entry name" value="LYSINE-SPECIFIC HISTONE DEMETHYLASE 2"/>
    <property type="match status" value="1"/>
</dbReference>
<keyword evidence="5" id="KW-0073">Auxin biosynthesis</keyword>